<evidence type="ECO:0000256" key="2">
    <source>
        <dbReference type="ARBA" id="ARBA00022692"/>
    </source>
</evidence>
<proteinExistence type="inferred from homology"/>
<keyword evidence="4" id="KW-0472">Membrane</keyword>
<dbReference type="EMBL" id="JBEFKJ010000016">
    <property type="protein sequence ID" value="KAL2041639.1"/>
    <property type="molecule type" value="Genomic_DNA"/>
</dbReference>
<protein>
    <recommendedName>
        <fullName evidence="9">DUF829-domain-containing protein</fullName>
    </recommendedName>
</protein>
<dbReference type="Pfam" id="PF05705">
    <property type="entry name" value="DUF829"/>
    <property type="match status" value="1"/>
</dbReference>
<comment type="caution">
    <text evidence="7">The sequence shown here is derived from an EMBL/GenBank/DDBJ whole genome shotgun (WGS) entry which is preliminary data.</text>
</comment>
<gene>
    <name evidence="7" type="ORF">N7G274_005423</name>
</gene>
<dbReference type="InterPro" id="IPR008547">
    <property type="entry name" value="DUF829_TMEM53"/>
</dbReference>
<comment type="subcellular location">
    <subcellularLocation>
        <location evidence="6">Nucleus outer membrane</location>
        <topology evidence="6">Single-pass membrane protein</topology>
    </subcellularLocation>
</comment>
<keyword evidence="5" id="KW-0539">Nucleus</keyword>
<evidence type="ECO:0000256" key="4">
    <source>
        <dbReference type="ARBA" id="ARBA00023136"/>
    </source>
</evidence>
<keyword evidence="3" id="KW-1133">Transmembrane helix</keyword>
<dbReference type="Proteomes" id="UP001590950">
    <property type="component" value="Unassembled WGS sequence"/>
</dbReference>
<dbReference type="PANTHER" id="PTHR12265:SF30">
    <property type="entry name" value="TRANSMEMBRANE PROTEIN 53"/>
    <property type="match status" value="1"/>
</dbReference>
<keyword evidence="8" id="KW-1185">Reference proteome</keyword>
<dbReference type="PANTHER" id="PTHR12265">
    <property type="entry name" value="TRANSMEMBRANE PROTEIN 53"/>
    <property type="match status" value="1"/>
</dbReference>
<evidence type="ECO:0000256" key="5">
    <source>
        <dbReference type="ARBA" id="ARBA00023242"/>
    </source>
</evidence>
<evidence type="ECO:0000256" key="6">
    <source>
        <dbReference type="ARBA" id="ARBA00034303"/>
    </source>
</evidence>
<comment type="similarity">
    <text evidence="1">Belongs to the TMEM53 family.</text>
</comment>
<keyword evidence="2" id="KW-0812">Transmembrane</keyword>
<evidence type="ECO:0000256" key="1">
    <source>
        <dbReference type="ARBA" id="ARBA00007387"/>
    </source>
</evidence>
<organism evidence="7 8">
    <name type="scientific">Stereocaulon virgatum</name>
    <dbReference type="NCBI Taxonomy" id="373712"/>
    <lineage>
        <taxon>Eukaryota</taxon>
        <taxon>Fungi</taxon>
        <taxon>Dikarya</taxon>
        <taxon>Ascomycota</taxon>
        <taxon>Pezizomycotina</taxon>
        <taxon>Lecanoromycetes</taxon>
        <taxon>OSLEUM clade</taxon>
        <taxon>Lecanoromycetidae</taxon>
        <taxon>Lecanorales</taxon>
        <taxon>Lecanorineae</taxon>
        <taxon>Stereocaulaceae</taxon>
        <taxon>Stereocaulon</taxon>
    </lineage>
</organism>
<name>A0ABR4A6U9_9LECA</name>
<sequence>MPPLSDFIPLGPRISLYTPANPTRGQLIILCTWLGAAPKHIAKYTTVYNGIAPSARILLIESGVPILVSSYARQRAAIVPAVLAVLDTLSECADNKLAPKILLHMFSNGGTNTATQFLFVLNQRLRAPLPLTGMLYDSCPAKGTYWKDHKAMVYSLPKDVVSRTLGNVVVHIILLMLHTEMACGLENPSSLLRRTLLDENKVAGTSELGNGPEDDAGKGPGRACYLYSKSDQMVDWTDVRDHAEEAKGKGWEVEEVLFEGSSHCGHFQKDEGLYVKAMEKMWQADPVGQEATKGVSKL</sequence>
<dbReference type="SUPFAM" id="SSF53474">
    <property type="entry name" value="alpha/beta-Hydrolases"/>
    <property type="match status" value="1"/>
</dbReference>
<accession>A0ABR4A6U9</accession>
<reference evidence="7 8" key="1">
    <citation type="submission" date="2024-09" db="EMBL/GenBank/DDBJ databases">
        <title>Rethinking Asexuality: The Enigmatic Case of Functional Sexual Genes in Lepraria (Stereocaulaceae).</title>
        <authorList>
            <person name="Doellman M."/>
            <person name="Sun Y."/>
            <person name="Barcenas-Pena A."/>
            <person name="Lumbsch H.T."/>
            <person name="Grewe F."/>
        </authorList>
    </citation>
    <scope>NUCLEOTIDE SEQUENCE [LARGE SCALE GENOMIC DNA]</scope>
    <source>
        <strain evidence="7 8">Mercado 3170</strain>
    </source>
</reference>
<evidence type="ECO:0000313" key="7">
    <source>
        <dbReference type="EMBL" id="KAL2041639.1"/>
    </source>
</evidence>
<dbReference type="InterPro" id="IPR029058">
    <property type="entry name" value="AB_hydrolase_fold"/>
</dbReference>
<evidence type="ECO:0000313" key="8">
    <source>
        <dbReference type="Proteomes" id="UP001590950"/>
    </source>
</evidence>
<evidence type="ECO:0000256" key="3">
    <source>
        <dbReference type="ARBA" id="ARBA00022989"/>
    </source>
</evidence>
<evidence type="ECO:0008006" key="9">
    <source>
        <dbReference type="Google" id="ProtNLM"/>
    </source>
</evidence>